<dbReference type="InterPro" id="IPR036291">
    <property type="entry name" value="NAD(P)-bd_dom_sf"/>
</dbReference>
<reference evidence="4" key="1">
    <citation type="journal article" date="2021" name="Mol. Plant Microbe Interact.">
        <title>Complete Genome Sequence of the Plant-Pathogenic Fungus Colletotrichum lupini.</title>
        <authorList>
            <person name="Baroncelli R."/>
            <person name="Pensec F."/>
            <person name="Da Lio D."/>
            <person name="Boufleur T."/>
            <person name="Vicente I."/>
            <person name="Sarrocco S."/>
            <person name="Picot A."/>
            <person name="Baraldi E."/>
            <person name="Sukno S."/>
            <person name="Thon M."/>
            <person name="Le Floch G."/>
        </authorList>
    </citation>
    <scope>NUCLEOTIDE SEQUENCE</scope>
    <source>
        <strain evidence="4">IMI 504893</strain>
    </source>
</reference>
<dbReference type="InterPro" id="IPR002347">
    <property type="entry name" value="SDR_fam"/>
</dbReference>
<dbReference type="PANTHER" id="PTHR24320">
    <property type="entry name" value="RETINOL DEHYDROGENASE"/>
    <property type="match status" value="1"/>
</dbReference>
<evidence type="ECO:0000313" key="4">
    <source>
        <dbReference type="EMBL" id="UQC75762.1"/>
    </source>
</evidence>
<keyword evidence="3" id="KW-0560">Oxidoreductase</keyword>
<dbReference type="PANTHER" id="PTHR24320:SF252">
    <property type="entry name" value="DEHYDROGENASE_REDUCTASE FAMILY PROTEIN, PUTATIVE (AFU_ORTHOLOGUE AFUA_3G08550)-RELATED"/>
    <property type="match status" value="1"/>
</dbReference>
<dbReference type="KEGG" id="clup:CLUP02_17270"/>
<dbReference type="PRINTS" id="PR00081">
    <property type="entry name" value="GDHRDH"/>
</dbReference>
<name>A0A9Q8SE74_9PEZI</name>
<comment type="similarity">
    <text evidence="1">Belongs to the short-chain dehydrogenases/reductases (SDR) family.</text>
</comment>
<dbReference type="Proteomes" id="UP000830671">
    <property type="component" value="Chromosome 10"/>
</dbReference>
<dbReference type="AlphaFoldDB" id="A0A9Q8SE74"/>
<evidence type="ECO:0000256" key="1">
    <source>
        <dbReference type="ARBA" id="ARBA00006484"/>
    </source>
</evidence>
<proteinExistence type="inferred from homology"/>
<accession>A0A9Q8SE74</accession>
<dbReference type="SUPFAM" id="SSF51735">
    <property type="entry name" value="NAD(P)-binding Rossmann-fold domains"/>
    <property type="match status" value="1"/>
</dbReference>
<dbReference type="Pfam" id="PF00106">
    <property type="entry name" value="adh_short"/>
    <property type="match status" value="1"/>
</dbReference>
<evidence type="ECO:0008006" key="6">
    <source>
        <dbReference type="Google" id="ProtNLM"/>
    </source>
</evidence>
<sequence length="532" mass="58439">MAVFYFAELVWDESSSTATAVATRSIDAAAKQAFFMSTKRLSRAGLIVQNDIVLPLMHHSMLQFKPFHNTFAFCTGHRERQRIKPSCCHAGNIGSQQTTSSRGTWFSHNGGEWKMPSHLTPRNRLTVCFWKSRLRQLMQCTASAPPVVNKITATNPKSAKSSSTTESSASLAELRFEPWRWHIGDGFINNMRAPPVTPLPDDLNLHGQTAIVTGATSGIGLALARQLLSLGASPVILAVRDVPKGEAVRQTLLSDPTVLSRHQNPVVEVMKLDAEDYASVKPFTEAFKAKYTHLHIAMLNAGVPGLRRRVAPTGHEATVQVNYLSNVLLTLELLPVLEATARKTGRAGRIAWTGSRMVEKTSLAGKATVREGGFVLGHLDDEANFVGMARYADSKLLGFLFLRELARHYSAGTAEEEGKRQLQRVIVNAFCPGMVDTNMSNVLPQPFRLIADAVKAVRARRPEVAGWVGLHAVAVAGGETHGKTLGDKEIWEPEGFAISDESWRLQKMLWDETVDEMKRLTSVPGWMGKVGN</sequence>
<dbReference type="RefSeq" id="XP_049137407.1">
    <property type="nucleotide sequence ID" value="XM_049296183.1"/>
</dbReference>
<evidence type="ECO:0000313" key="5">
    <source>
        <dbReference type="Proteomes" id="UP000830671"/>
    </source>
</evidence>
<dbReference type="EMBL" id="CP019472">
    <property type="protein sequence ID" value="UQC75762.1"/>
    <property type="molecule type" value="Genomic_DNA"/>
</dbReference>
<organism evidence="4 5">
    <name type="scientific">Colletotrichum lupini</name>
    <dbReference type="NCBI Taxonomy" id="145971"/>
    <lineage>
        <taxon>Eukaryota</taxon>
        <taxon>Fungi</taxon>
        <taxon>Dikarya</taxon>
        <taxon>Ascomycota</taxon>
        <taxon>Pezizomycotina</taxon>
        <taxon>Sordariomycetes</taxon>
        <taxon>Hypocreomycetidae</taxon>
        <taxon>Glomerellales</taxon>
        <taxon>Glomerellaceae</taxon>
        <taxon>Colletotrichum</taxon>
        <taxon>Colletotrichum acutatum species complex</taxon>
    </lineage>
</organism>
<protein>
    <recommendedName>
        <fullName evidence="6">Short-chain dehydrogenase</fullName>
    </recommendedName>
</protein>
<dbReference type="GeneID" id="73351193"/>
<evidence type="ECO:0000256" key="3">
    <source>
        <dbReference type="ARBA" id="ARBA00023002"/>
    </source>
</evidence>
<gene>
    <name evidence="4" type="ORF">CLUP02_17270</name>
</gene>
<keyword evidence="2" id="KW-0521">NADP</keyword>
<dbReference type="GO" id="GO:0016491">
    <property type="term" value="F:oxidoreductase activity"/>
    <property type="evidence" value="ECO:0007669"/>
    <property type="project" value="UniProtKB-KW"/>
</dbReference>
<keyword evidence="5" id="KW-1185">Reference proteome</keyword>
<evidence type="ECO:0000256" key="2">
    <source>
        <dbReference type="ARBA" id="ARBA00022857"/>
    </source>
</evidence>
<dbReference type="Gene3D" id="3.40.50.720">
    <property type="entry name" value="NAD(P)-binding Rossmann-like Domain"/>
    <property type="match status" value="1"/>
</dbReference>